<evidence type="ECO:0000313" key="6">
    <source>
        <dbReference type="EMBL" id="MET3692807.1"/>
    </source>
</evidence>
<dbReference type="PANTHER" id="PTHR42988">
    <property type="entry name" value="PHOSPHOHYDROLASE"/>
    <property type="match status" value="1"/>
</dbReference>
<dbReference type="Gene3D" id="3.60.21.10">
    <property type="match status" value="1"/>
</dbReference>
<sequence length="299" mass="31414">MFRLAHLTDPHVGPLTRPRLRQLLSKRATGYVNWQRGRKDAHDMEVLAALVADLRAQGHDHVACTGDLCNIGLPSEWSTAKVFLEALGAPDAVSFVPGNHDAYVRGSLEGLLHACGAWTSGDDGLQGHFPYLRRRGPVALVGLSSAIPTKPFAATGRLGPAQIAAAEALLVALAAEPEPPCRVVMIHHPSHPGGTTPARALMDAGTFTAMIGRVGAELILHGHNHVRSVAFVPGPDGAAIPVVGAASASARGDARHHRASYHLYTITRDGTGYAVAGVERGLTETGNIADLGPLKLTRS</sequence>
<dbReference type="EMBL" id="JBEPMM010000005">
    <property type="protein sequence ID" value="MET3692807.1"/>
    <property type="molecule type" value="Genomic_DNA"/>
</dbReference>
<reference evidence="6 7" key="1">
    <citation type="submission" date="2024-06" db="EMBL/GenBank/DDBJ databases">
        <title>Genomic Encyclopedia of Type Strains, Phase IV (KMG-IV): sequencing the most valuable type-strain genomes for metagenomic binning, comparative biology and taxonomic classification.</title>
        <authorList>
            <person name="Goeker M."/>
        </authorList>
    </citation>
    <scope>NUCLEOTIDE SEQUENCE [LARGE SCALE GENOMIC DNA]</scope>
    <source>
        <strain evidence="6 7">DSM 21331</strain>
    </source>
</reference>
<name>A0ABV2L4Q9_9HYPH</name>
<dbReference type="InterPro" id="IPR050884">
    <property type="entry name" value="CNP_phosphodiesterase-III"/>
</dbReference>
<keyword evidence="7" id="KW-1185">Reference proteome</keyword>
<dbReference type="PANTHER" id="PTHR42988:SF2">
    <property type="entry name" value="CYCLIC NUCLEOTIDE PHOSPHODIESTERASE CBUA0032-RELATED"/>
    <property type="match status" value="1"/>
</dbReference>
<keyword evidence="2" id="KW-0378">Hydrolase</keyword>
<proteinExistence type="inferred from homology"/>
<protein>
    <submittedName>
        <fullName evidence="6">3',5'-cyclic AMP phosphodiesterase CpdA</fullName>
    </submittedName>
</protein>
<dbReference type="Pfam" id="PF00149">
    <property type="entry name" value="Metallophos"/>
    <property type="match status" value="1"/>
</dbReference>
<dbReference type="Proteomes" id="UP001549145">
    <property type="component" value="Unassembled WGS sequence"/>
</dbReference>
<comment type="caution">
    <text evidence="6">The sequence shown here is derived from an EMBL/GenBank/DDBJ whole genome shotgun (WGS) entry which is preliminary data.</text>
</comment>
<organism evidence="6 7">
    <name type="scientific">Methylobacterium goesingense</name>
    <dbReference type="NCBI Taxonomy" id="243690"/>
    <lineage>
        <taxon>Bacteria</taxon>
        <taxon>Pseudomonadati</taxon>
        <taxon>Pseudomonadota</taxon>
        <taxon>Alphaproteobacteria</taxon>
        <taxon>Hyphomicrobiales</taxon>
        <taxon>Methylobacteriaceae</taxon>
        <taxon>Methylobacterium</taxon>
    </lineage>
</organism>
<dbReference type="InterPro" id="IPR029052">
    <property type="entry name" value="Metallo-depent_PP-like"/>
</dbReference>
<gene>
    <name evidence="6" type="ORF">ABID43_002347</name>
</gene>
<dbReference type="InterPro" id="IPR004843">
    <property type="entry name" value="Calcineurin-like_PHP"/>
</dbReference>
<evidence type="ECO:0000256" key="4">
    <source>
        <dbReference type="ARBA" id="ARBA00025742"/>
    </source>
</evidence>
<keyword evidence="1" id="KW-0479">Metal-binding</keyword>
<evidence type="ECO:0000256" key="2">
    <source>
        <dbReference type="ARBA" id="ARBA00022801"/>
    </source>
</evidence>
<feature type="domain" description="Calcineurin-like phosphoesterase" evidence="5">
    <location>
        <begin position="2"/>
        <end position="226"/>
    </location>
</feature>
<evidence type="ECO:0000259" key="5">
    <source>
        <dbReference type="Pfam" id="PF00149"/>
    </source>
</evidence>
<accession>A0ABV2L4Q9</accession>
<dbReference type="SUPFAM" id="SSF56300">
    <property type="entry name" value="Metallo-dependent phosphatases"/>
    <property type="match status" value="1"/>
</dbReference>
<comment type="similarity">
    <text evidence="4">Belongs to the cyclic nucleotide phosphodiesterase class-III family.</text>
</comment>
<evidence type="ECO:0000313" key="7">
    <source>
        <dbReference type="Proteomes" id="UP001549145"/>
    </source>
</evidence>
<keyword evidence="3" id="KW-0408">Iron</keyword>
<evidence type="ECO:0000256" key="3">
    <source>
        <dbReference type="ARBA" id="ARBA00023004"/>
    </source>
</evidence>
<dbReference type="RefSeq" id="WP_354465643.1">
    <property type="nucleotide sequence ID" value="NZ_JBEPMM010000005.1"/>
</dbReference>
<evidence type="ECO:0000256" key="1">
    <source>
        <dbReference type="ARBA" id="ARBA00022723"/>
    </source>
</evidence>